<dbReference type="Gene3D" id="2.30.29.30">
    <property type="entry name" value="Pleckstrin-homology domain (PH domain)/Phosphotyrosine-binding domain (PTB)"/>
    <property type="match status" value="1"/>
</dbReference>
<gene>
    <name evidence="3" type="ORF">CcCBS67573_g04362</name>
</gene>
<organism evidence="3 4">
    <name type="scientific">Chytriomyces confervae</name>
    <dbReference type="NCBI Taxonomy" id="246404"/>
    <lineage>
        <taxon>Eukaryota</taxon>
        <taxon>Fungi</taxon>
        <taxon>Fungi incertae sedis</taxon>
        <taxon>Chytridiomycota</taxon>
        <taxon>Chytridiomycota incertae sedis</taxon>
        <taxon>Chytridiomycetes</taxon>
        <taxon>Chytridiales</taxon>
        <taxon>Chytriomycetaceae</taxon>
        <taxon>Chytriomyces</taxon>
    </lineage>
</organism>
<feature type="compositionally biased region" description="Acidic residues" evidence="1">
    <location>
        <begin position="286"/>
        <end position="296"/>
    </location>
</feature>
<dbReference type="AlphaFoldDB" id="A0A507FDN5"/>
<dbReference type="OrthoDB" id="185618at2759"/>
<accession>A0A507FDN5</accession>
<comment type="caution">
    <text evidence="3">The sequence shown here is derived from an EMBL/GenBank/DDBJ whole genome shotgun (WGS) entry which is preliminary data.</text>
</comment>
<feature type="compositionally biased region" description="Low complexity" evidence="1">
    <location>
        <begin position="121"/>
        <end position="132"/>
    </location>
</feature>
<dbReference type="STRING" id="246404.A0A507FDN5"/>
<evidence type="ECO:0000313" key="4">
    <source>
        <dbReference type="Proteomes" id="UP000320333"/>
    </source>
</evidence>
<feature type="region of interest" description="Disordered" evidence="1">
    <location>
        <begin position="1"/>
        <end position="51"/>
    </location>
</feature>
<feature type="domain" description="RanBD1" evidence="2">
    <location>
        <begin position="298"/>
        <end position="383"/>
    </location>
</feature>
<dbReference type="Pfam" id="PF00638">
    <property type="entry name" value="Ran_BP1"/>
    <property type="match status" value="1"/>
</dbReference>
<dbReference type="Proteomes" id="UP000320333">
    <property type="component" value="Unassembled WGS sequence"/>
</dbReference>
<name>A0A507FDN5_9FUNG</name>
<dbReference type="PROSITE" id="PS50196">
    <property type="entry name" value="RANBD1"/>
    <property type="match status" value="1"/>
</dbReference>
<feature type="compositionally biased region" description="Polar residues" evidence="1">
    <location>
        <begin position="176"/>
        <end position="205"/>
    </location>
</feature>
<dbReference type="EMBL" id="QEAP01000130">
    <property type="protein sequence ID" value="TPX74363.1"/>
    <property type="molecule type" value="Genomic_DNA"/>
</dbReference>
<feature type="region of interest" description="Disordered" evidence="1">
    <location>
        <begin position="120"/>
        <end position="223"/>
    </location>
</feature>
<protein>
    <recommendedName>
        <fullName evidence="2">RanBD1 domain-containing protein</fullName>
    </recommendedName>
</protein>
<dbReference type="InterPro" id="IPR045255">
    <property type="entry name" value="RanBP1-like"/>
</dbReference>
<keyword evidence="4" id="KW-1185">Reference proteome</keyword>
<proteinExistence type="predicted"/>
<evidence type="ECO:0000256" key="1">
    <source>
        <dbReference type="SAM" id="MobiDB-lite"/>
    </source>
</evidence>
<dbReference type="InterPro" id="IPR000156">
    <property type="entry name" value="Ran_bind_dom"/>
</dbReference>
<dbReference type="PANTHER" id="PTHR23138">
    <property type="entry name" value="RAN BINDING PROTEIN"/>
    <property type="match status" value="1"/>
</dbReference>
<evidence type="ECO:0000313" key="3">
    <source>
        <dbReference type="EMBL" id="TPX74363.1"/>
    </source>
</evidence>
<dbReference type="SUPFAM" id="SSF50729">
    <property type="entry name" value="PH domain-like"/>
    <property type="match status" value="1"/>
</dbReference>
<dbReference type="CDD" id="cd13180">
    <property type="entry name" value="RanBD_RanBP3"/>
    <property type="match status" value="1"/>
</dbReference>
<reference evidence="3 4" key="1">
    <citation type="journal article" date="2019" name="Sci. Rep.">
        <title>Comparative genomics of chytrid fungi reveal insights into the obligate biotrophic and pathogenic lifestyle of Synchytrium endobioticum.</title>
        <authorList>
            <person name="van de Vossenberg B.T.L.H."/>
            <person name="Warris S."/>
            <person name="Nguyen H.D.T."/>
            <person name="van Gent-Pelzer M.P.E."/>
            <person name="Joly D.L."/>
            <person name="van de Geest H.C."/>
            <person name="Bonants P.J.M."/>
            <person name="Smith D.S."/>
            <person name="Levesque C.A."/>
            <person name="van der Lee T.A.J."/>
        </authorList>
    </citation>
    <scope>NUCLEOTIDE SEQUENCE [LARGE SCALE GENOMIC DNA]</scope>
    <source>
        <strain evidence="3 4">CBS 675.73</strain>
    </source>
</reference>
<feature type="non-terminal residue" evidence="3">
    <location>
        <position position="1"/>
    </location>
</feature>
<evidence type="ECO:0000259" key="2">
    <source>
        <dbReference type="PROSITE" id="PS50196"/>
    </source>
</evidence>
<dbReference type="InterPro" id="IPR011993">
    <property type="entry name" value="PH-like_dom_sf"/>
</dbReference>
<dbReference type="SMART" id="SM00160">
    <property type="entry name" value="RanBD"/>
    <property type="match status" value="1"/>
</dbReference>
<sequence length="431" mass="44759">LEFPKSKPFPFGPSTGSATARGNLDDNEESIPAKSPTTNHKSKTEKNPFGSVAFGDAGRTLFAFGAASSSPFGSSSNMGGFGASAAGSFGSFADLAKKSGGATAEGTAKQFASPAPVPLRAAASFSSSSPSADETPGGAAKVSAHSEREHLPAPKISEGNNSISVEIEAPKKMTSETDSSTSNGKATTPVKSFSTFGADSKNVTFGGSLGGRETEQIGGSDSLGQNATVKAVSFSSAEPAFGSKTSTAGMSFGNTKSAATLTSFDALLKSTPSKPQSGLVAKNHDDDDEGGAVSGDEDVEHEVAIEKRVDMPIIEVKTGEEGESNVFHTRCKLYRMDESNTWKERGMGSLKLNCDDTNTSARLVMRSEGALRLILNVRVLPGMPCQIVQEKYVQFACCEDASGDKLTRFLVKTGNAGAASKLLNHIREFST</sequence>
<feature type="region of interest" description="Disordered" evidence="1">
    <location>
        <begin position="272"/>
        <end position="296"/>
    </location>
</feature>